<accession>A0A5C5VLK9</accession>
<evidence type="ECO:0000256" key="1">
    <source>
        <dbReference type="SAM" id="SignalP"/>
    </source>
</evidence>
<reference evidence="2 3" key="1">
    <citation type="submission" date="2019-02" db="EMBL/GenBank/DDBJ databases">
        <title>Deep-cultivation of Planctomycetes and their phenomic and genomic characterization uncovers novel biology.</title>
        <authorList>
            <person name="Wiegand S."/>
            <person name="Jogler M."/>
            <person name="Boedeker C."/>
            <person name="Pinto D."/>
            <person name="Vollmers J."/>
            <person name="Rivas-Marin E."/>
            <person name="Kohn T."/>
            <person name="Peeters S.H."/>
            <person name="Heuer A."/>
            <person name="Rast P."/>
            <person name="Oberbeckmann S."/>
            <person name="Bunk B."/>
            <person name="Jeske O."/>
            <person name="Meyerdierks A."/>
            <person name="Storesund J.E."/>
            <person name="Kallscheuer N."/>
            <person name="Luecker S."/>
            <person name="Lage O.M."/>
            <person name="Pohl T."/>
            <person name="Merkel B.J."/>
            <person name="Hornburger P."/>
            <person name="Mueller R.-W."/>
            <person name="Bruemmer F."/>
            <person name="Labrenz M."/>
            <person name="Spormann A.M."/>
            <person name="Op Den Camp H."/>
            <person name="Overmann J."/>
            <person name="Amann R."/>
            <person name="Jetten M.S.M."/>
            <person name="Mascher T."/>
            <person name="Medema M.H."/>
            <person name="Devos D.P."/>
            <person name="Kaster A.-K."/>
            <person name="Ovreas L."/>
            <person name="Rohde M."/>
            <person name="Galperin M.Y."/>
            <person name="Jogler C."/>
        </authorList>
    </citation>
    <scope>NUCLEOTIDE SEQUENCE [LARGE SCALE GENOMIC DNA]</scope>
    <source>
        <strain evidence="2 3">Enr8</strain>
    </source>
</reference>
<keyword evidence="1" id="KW-0732">Signal</keyword>
<dbReference type="AlphaFoldDB" id="A0A5C5VLK9"/>
<dbReference type="EMBL" id="SJPF01000001">
    <property type="protein sequence ID" value="TWT39516.1"/>
    <property type="molecule type" value="Genomic_DNA"/>
</dbReference>
<evidence type="ECO:0000313" key="3">
    <source>
        <dbReference type="Proteomes" id="UP000318878"/>
    </source>
</evidence>
<dbReference type="RefSeq" id="WP_146429684.1">
    <property type="nucleotide sequence ID" value="NZ_SJPF01000001.1"/>
</dbReference>
<dbReference type="InterPro" id="IPR036278">
    <property type="entry name" value="Sialidase_sf"/>
</dbReference>
<dbReference type="SUPFAM" id="SSF50939">
    <property type="entry name" value="Sialidases"/>
    <property type="match status" value="1"/>
</dbReference>
<organism evidence="2 3">
    <name type="scientific">Blastopirellula retiformator</name>
    <dbReference type="NCBI Taxonomy" id="2527970"/>
    <lineage>
        <taxon>Bacteria</taxon>
        <taxon>Pseudomonadati</taxon>
        <taxon>Planctomycetota</taxon>
        <taxon>Planctomycetia</taxon>
        <taxon>Pirellulales</taxon>
        <taxon>Pirellulaceae</taxon>
        <taxon>Blastopirellula</taxon>
    </lineage>
</organism>
<comment type="caution">
    <text evidence="2">The sequence shown here is derived from an EMBL/GenBank/DDBJ whole genome shotgun (WGS) entry which is preliminary data.</text>
</comment>
<protein>
    <recommendedName>
        <fullName evidence="4">Exo-alpha-sialidase</fullName>
    </recommendedName>
</protein>
<dbReference type="Gene3D" id="2.120.10.10">
    <property type="match status" value="1"/>
</dbReference>
<dbReference type="CDD" id="cd15482">
    <property type="entry name" value="Sialidase_non-viral"/>
    <property type="match status" value="1"/>
</dbReference>
<gene>
    <name evidence="2" type="ORF">Enr8_12150</name>
</gene>
<evidence type="ECO:0000313" key="2">
    <source>
        <dbReference type="EMBL" id="TWT39516.1"/>
    </source>
</evidence>
<proteinExistence type="predicted"/>
<evidence type="ECO:0008006" key="4">
    <source>
        <dbReference type="Google" id="ProtNLM"/>
    </source>
</evidence>
<sequence length="113" mass="12179" precursor="true">MTRLLPLSLFFAVSLPLAALAGPPQTVFVQETGPNNPRNSEGAFVTRKDGSILYVYTRFRGKHAGDNALGYLASCISQDGGATWEEVDEPLVPKIGKENDMSVSLLRLQDGSP</sequence>
<dbReference type="Proteomes" id="UP000318878">
    <property type="component" value="Unassembled WGS sequence"/>
</dbReference>
<dbReference type="OrthoDB" id="235891at2"/>
<feature type="signal peptide" evidence="1">
    <location>
        <begin position="1"/>
        <end position="21"/>
    </location>
</feature>
<feature type="chain" id="PRO_5022661765" description="Exo-alpha-sialidase" evidence="1">
    <location>
        <begin position="22"/>
        <end position="113"/>
    </location>
</feature>
<keyword evidence="3" id="KW-1185">Reference proteome</keyword>
<name>A0A5C5VLK9_9BACT</name>